<sequence>MLQKQWDDGVVRVDAWRLQAGRVSSCDALVTECPAEQGACASMAKPGQPWDCTDQSSNRSNHLPTHAALGLKSRRGMGKGGWKGCGCVRSESPVSCQSGFQDASCGNKVDLGACFGVVRIRWAKNGPEQGVSLPHSQPSC</sequence>
<dbReference type="Proteomes" id="UP001232148">
    <property type="component" value="Unassembled WGS sequence"/>
</dbReference>
<proteinExistence type="predicted"/>
<comment type="caution">
    <text evidence="1">The sequence shown here is derived from an EMBL/GenBank/DDBJ whole genome shotgun (WGS) entry which is preliminary data.</text>
</comment>
<evidence type="ECO:0000313" key="1">
    <source>
        <dbReference type="EMBL" id="KAK2030617.1"/>
    </source>
</evidence>
<evidence type="ECO:0000313" key="2">
    <source>
        <dbReference type="Proteomes" id="UP001232148"/>
    </source>
</evidence>
<reference evidence="1" key="1">
    <citation type="submission" date="2021-06" db="EMBL/GenBank/DDBJ databases">
        <title>Comparative genomics, transcriptomics and evolutionary studies reveal genomic signatures of adaptation to plant cell wall in hemibiotrophic fungi.</title>
        <authorList>
            <consortium name="DOE Joint Genome Institute"/>
            <person name="Baroncelli R."/>
            <person name="Diaz J.F."/>
            <person name="Benocci T."/>
            <person name="Peng M."/>
            <person name="Battaglia E."/>
            <person name="Haridas S."/>
            <person name="Andreopoulos W."/>
            <person name="Labutti K."/>
            <person name="Pangilinan J."/>
            <person name="Floch G.L."/>
            <person name="Makela M.R."/>
            <person name="Henrissat B."/>
            <person name="Grigoriev I.V."/>
            <person name="Crouch J.A."/>
            <person name="De Vries R.P."/>
            <person name="Sukno S.A."/>
            <person name="Thon M.R."/>
        </authorList>
    </citation>
    <scope>NUCLEOTIDE SEQUENCE</scope>
    <source>
        <strain evidence="1">MAFF235873</strain>
    </source>
</reference>
<gene>
    <name evidence="1" type="ORF">LX32DRAFT_317217</name>
</gene>
<dbReference type="EMBL" id="MU842849">
    <property type="protein sequence ID" value="KAK2030617.1"/>
    <property type="molecule type" value="Genomic_DNA"/>
</dbReference>
<protein>
    <submittedName>
        <fullName evidence="1">Uncharacterized protein</fullName>
    </submittedName>
</protein>
<name>A0AAD9HLS3_9PEZI</name>
<accession>A0AAD9HLS3</accession>
<keyword evidence="2" id="KW-1185">Reference proteome</keyword>
<organism evidence="1 2">
    <name type="scientific">Colletotrichum zoysiae</name>
    <dbReference type="NCBI Taxonomy" id="1216348"/>
    <lineage>
        <taxon>Eukaryota</taxon>
        <taxon>Fungi</taxon>
        <taxon>Dikarya</taxon>
        <taxon>Ascomycota</taxon>
        <taxon>Pezizomycotina</taxon>
        <taxon>Sordariomycetes</taxon>
        <taxon>Hypocreomycetidae</taxon>
        <taxon>Glomerellales</taxon>
        <taxon>Glomerellaceae</taxon>
        <taxon>Colletotrichum</taxon>
        <taxon>Colletotrichum graminicola species complex</taxon>
    </lineage>
</organism>
<dbReference type="AlphaFoldDB" id="A0AAD9HLS3"/>